<dbReference type="AlphaFoldDB" id="A0AAE0NTK4"/>
<dbReference type="InterPro" id="IPR017853">
    <property type="entry name" value="GH"/>
</dbReference>
<evidence type="ECO:0000313" key="7">
    <source>
        <dbReference type="EMBL" id="KAK3387483.1"/>
    </source>
</evidence>
<proteinExistence type="inferred from homology"/>
<evidence type="ECO:0000259" key="5">
    <source>
        <dbReference type="Pfam" id="PF14587"/>
    </source>
</evidence>
<evidence type="ECO:0000256" key="1">
    <source>
        <dbReference type="ARBA" id="ARBA00005382"/>
    </source>
</evidence>
<dbReference type="InterPro" id="IPR001139">
    <property type="entry name" value="Glyco_hydro_30"/>
</dbReference>
<feature type="signal peptide" evidence="4">
    <location>
        <begin position="1"/>
        <end position="19"/>
    </location>
</feature>
<dbReference type="Proteomes" id="UP001285441">
    <property type="component" value="Unassembled WGS sequence"/>
</dbReference>
<evidence type="ECO:0000313" key="8">
    <source>
        <dbReference type="Proteomes" id="UP001285441"/>
    </source>
</evidence>
<dbReference type="PANTHER" id="PTHR11069">
    <property type="entry name" value="GLUCOSYLCERAMIDASE"/>
    <property type="match status" value="1"/>
</dbReference>
<evidence type="ECO:0000259" key="6">
    <source>
        <dbReference type="Pfam" id="PF17189"/>
    </source>
</evidence>
<name>A0AAE0NTK4_9PEZI</name>
<organism evidence="7 8">
    <name type="scientific">Podospora didyma</name>
    <dbReference type="NCBI Taxonomy" id="330526"/>
    <lineage>
        <taxon>Eukaryota</taxon>
        <taxon>Fungi</taxon>
        <taxon>Dikarya</taxon>
        <taxon>Ascomycota</taxon>
        <taxon>Pezizomycotina</taxon>
        <taxon>Sordariomycetes</taxon>
        <taxon>Sordariomycetidae</taxon>
        <taxon>Sordariales</taxon>
        <taxon>Podosporaceae</taxon>
        <taxon>Podospora</taxon>
    </lineage>
</organism>
<keyword evidence="2 4" id="KW-0732">Signal</keyword>
<accession>A0AAE0NTK4</accession>
<evidence type="ECO:0000256" key="2">
    <source>
        <dbReference type="ARBA" id="ARBA00022729"/>
    </source>
</evidence>
<dbReference type="Pfam" id="PF17189">
    <property type="entry name" value="Glyco_hydro_30C"/>
    <property type="match status" value="1"/>
</dbReference>
<dbReference type="Gene3D" id="3.20.20.80">
    <property type="entry name" value="Glycosidases"/>
    <property type="match status" value="1"/>
</dbReference>
<dbReference type="GO" id="GO:0004348">
    <property type="term" value="F:glucosylceramidase activity"/>
    <property type="evidence" value="ECO:0007669"/>
    <property type="project" value="InterPro"/>
</dbReference>
<gene>
    <name evidence="7" type="ORF">B0H63DRAFT_493727</name>
</gene>
<dbReference type="GO" id="GO:0016020">
    <property type="term" value="C:membrane"/>
    <property type="evidence" value="ECO:0007669"/>
    <property type="project" value="GOC"/>
</dbReference>
<dbReference type="Pfam" id="PF14587">
    <property type="entry name" value="Glyco_hydr_30_2"/>
    <property type="match status" value="1"/>
</dbReference>
<feature type="domain" description="Glycosyl hydrolase family 30 beta sandwich" evidence="6">
    <location>
        <begin position="387"/>
        <end position="429"/>
    </location>
</feature>
<evidence type="ECO:0000256" key="3">
    <source>
        <dbReference type="ARBA" id="ARBA00022801"/>
    </source>
</evidence>
<feature type="domain" description="Endo-beta-1,6-galactanase-like" evidence="5">
    <location>
        <begin position="32"/>
        <end position="263"/>
    </location>
</feature>
<dbReference type="GO" id="GO:0006680">
    <property type="term" value="P:glucosylceramide catabolic process"/>
    <property type="evidence" value="ECO:0007669"/>
    <property type="project" value="TreeGrafter"/>
</dbReference>
<dbReference type="SUPFAM" id="SSF51445">
    <property type="entry name" value="(Trans)glycosidases"/>
    <property type="match status" value="1"/>
</dbReference>
<keyword evidence="8" id="KW-1185">Reference proteome</keyword>
<reference evidence="7" key="1">
    <citation type="journal article" date="2023" name="Mol. Phylogenet. Evol.">
        <title>Genome-scale phylogeny and comparative genomics of the fungal order Sordariales.</title>
        <authorList>
            <person name="Hensen N."/>
            <person name="Bonometti L."/>
            <person name="Westerberg I."/>
            <person name="Brannstrom I.O."/>
            <person name="Guillou S."/>
            <person name="Cros-Aarteil S."/>
            <person name="Calhoun S."/>
            <person name="Haridas S."/>
            <person name="Kuo A."/>
            <person name="Mondo S."/>
            <person name="Pangilinan J."/>
            <person name="Riley R."/>
            <person name="LaButti K."/>
            <person name="Andreopoulos B."/>
            <person name="Lipzen A."/>
            <person name="Chen C."/>
            <person name="Yan M."/>
            <person name="Daum C."/>
            <person name="Ng V."/>
            <person name="Clum A."/>
            <person name="Steindorff A."/>
            <person name="Ohm R.A."/>
            <person name="Martin F."/>
            <person name="Silar P."/>
            <person name="Natvig D.O."/>
            <person name="Lalanne C."/>
            <person name="Gautier V."/>
            <person name="Ament-Velasquez S.L."/>
            <person name="Kruys A."/>
            <person name="Hutchinson M.I."/>
            <person name="Powell A.J."/>
            <person name="Barry K."/>
            <person name="Miller A.N."/>
            <person name="Grigoriev I.V."/>
            <person name="Debuchy R."/>
            <person name="Gladieux P."/>
            <person name="Hiltunen Thoren M."/>
            <person name="Johannesson H."/>
        </authorList>
    </citation>
    <scope>NUCLEOTIDE SEQUENCE</scope>
    <source>
        <strain evidence="7">CBS 232.78</strain>
    </source>
</reference>
<dbReference type="PANTHER" id="PTHR11069:SF23">
    <property type="entry name" value="LYSOSOMAL ACID GLUCOSYLCERAMIDASE"/>
    <property type="match status" value="1"/>
</dbReference>
<sequence length="479" mass="50245">MHLPSLLTTVAAAAATASAASLVITPRQSSTTLTVNLSQKYQIIDGFGFSEAFQRAYNIYNLAEPKRSALIDLLFNTTSGAGFSIVRNGIGSSPNSSNDWMNTILPVGPATAAAAGNATYVWDGKDSGQLWVSQQAVKYGVKTFYANAWSAPGFMKTNGKDSNGGSLCGVTGAKCNSGDWRQAYADYLVKYIEFYQAKGVNVTHLGFLNEPDFSTSYASMQSNGQQSADFIKVLYPTLQQAGLSQVAITCCDATGWQTQATMTNALKSAGVENQIGVITSHTYTSGISGTQPTSRKIWQTEYLDLSGGWSTSWYSNGGAGDGLTWANNIYTGLTTGNLSAYLWWVATQDKATNNNNNEKLILVDGGNYFVSKRFWAFAQYSRTVRPGAVRVGVSGGSTLKSTAFLNADGTVVVNVINSGAGAAALSVAGIKAAGAKAWITDAANDMTAATSATVGSDGVVSGVSVPGRGMISFVLTTAA</sequence>
<protein>
    <submittedName>
        <fullName evidence="7">Glycoside hydrolase superfamily</fullName>
    </submittedName>
</protein>
<reference evidence="7" key="2">
    <citation type="submission" date="2023-06" db="EMBL/GenBank/DDBJ databases">
        <authorList>
            <consortium name="Lawrence Berkeley National Laboratory"/>
            <person name="Haridas S."/>
            <person name="Hensen N."/>
            <person name="Bonometti L."/>
            <person name="Westerberg I."/>
            <person name="Brannstrom I.O."/>
            <person name="Guillou S."/>
            <person name="Cros-Aarteil S."/>
            <person name="Calhoun S."/>
            <person name="Kuo A."/>
            <person name="Mondo S."/>
            <person name="Pangilinan J."/>
            <person name="Riley R."/>
            <person name="LaButti K."/>
            <person name="Andreopoulos B."/>
            <person name="Lipzen A."/>
            <person name="Chen C."/>
            <person name="Yanf M."/>
            <person name="Daum C."/>
            <person name="Ng V."/>
            <person name="Clum A."/>
            <person name="Steindorff A."/>
            <person name="Ohm R."/>
            <person name="Martin F."/>
            <person name="Silar P."/>
            <person name="Natvig D."/>
            <person name="Lalanne C."/>
            <person name="Gautier V."/>
            <person name="Ament-velasquez S.L."/>
            <person name="Kruys A."/>
            <person name="Hutchinson M.I."/>
            <person name="Powell A.J."/>
            <person name="Barry K."/>
            <person name="Miller A.N."/>
            <person name="Grigoriev I.V."/>
            <person name="Debuchy R."/>
            <person name="Gladieux P."/>
            <person name="Thoren M.H."/>
            <person name="Johannesson H."/>
        </authorList>
    </citation>
    <scope>NUCLEOTIDE SEQUENCE</scope>
    <source>
        <strain evidence="7">CBS 232.78</strain>
    </source>
</reference>
<dbReference type="InterPro" id="IPR033452">
    <property type="entry name" value="GH30_C"/>
</dbReference>
<dbReference type="InterPro" id="IPR013780">
    <property type="entry name" value="Glyco_hydro_b"/>
</dbReference>
<dbReference type="Gene3D" id="2.60.40.1180">
    <property type="entry name" value="Golgi alpha-mannosidase II"/>
    <property type="match status" value="1"/>
</dbReference>
<comment type="caution">
    <text evidence="7">The sequence shown here is derived from an EMBL/GenBank/DDBJ whole genome shotgun (WGS) entry which is preliminary data.</text>
</comment>
<dbReference type="InterPro" id="IPR039514">
    <property type="entry name" value="6GAL-like"/>
</dbReference>
<feature type="chain" id="PRO_5042093860" evidence="4">
    <location>
        <begin position="20"/>
        <end position="479"/>
    </location>
</feature>
<keyword evidence="3 7" id="KW-0378">Hydrolase</keyword>
<evidence type="ECO:0000256" key="4">
    <source>
        <dbReference type="SAM" id="SignalP"/>
    </source>
</evidence>
<dbReference type="EMBL" id="JAULSW010000003">
    <property type="protein sequence ID" value="KAK3387483.1"/>
    <property type="molecule type" value="Genomic_DNA"/>
</dbReference>
<comment type="similarity">
    <text evidence="1">Belongs to the glycosyl hydrolase 30 family.</text>
</comment>